<comment type="caution">
    <text evidence="1">The sequence shown here is derived from an EMBL/GenBank/DDBJ whole genome shotgun (WGS) entry which is preliminary data.</text>
</comment>
<evidence type="ECO:0008006" key="3">
    <source>
        <dbReference type="Google" id="ProtNLM"/>
    </source>
</evidence>
<dbReference type="EMBL" id="AVOT02007178">
    <property type="protein sequence ID" value="MBW0483319.1"/>
    <property type="molecule type" value="Genomic_DNA"/>
</dbReference>
<evidence type="ECO:0000313" key="2">
    <source>
        <dbReference type="Proteomes" id="UP000765509"/>
    </source>
</evidence>
<name>A0A9Q3CFX1_9BASI</name>
<dbReference type="OrthoDB" id="3344688at2759"/>
<dbReference type="AlphaFoldDB" id="A0A9Q3CFX1"/>
<gene>
    <name evidence="1" type="ORF">O181_023034</name>
</gene>
<accession>A0A9Q3CFX1</accession>
<evidence type="ECO:0000313" key="1">
    <source>
        <dbReference type="EMBL" id="MBW0483319.1"/>
    </source>
</evidence>
<reference evidence="1" key="1">
    <citation type="submission" date="2021-03" db="EMBL/GenBank/DDBJ databases">
        <title>Draft genome sequence of rust myrtle Austropuccinia psidii MF-1, a brazilian biotype.</title>
        <authorList>
            <person name="Quecine M.C."/>
            <person name="Pachon D.M.R."/>
            <person name="Bonatelli M.L."/>
            <person name="Correr F.H."/>
            <person name="Franceschini L.M."/>
            <person name="Leite T.F."/>
            <person name="Margarido G.R.A."/>
            <person name="Almeida C.A."/>
            <person name="Ferrarezi J.A."/>
            <person name="Labate C.A."/>
        </authorList>
    </citation>
    <scope>NUCLEOTIDE SEQUENCE</scope>
    <source>
        <strain evidence="1">MF-1</strain>
    </source>
</reference>
<dbReference type="Proteomes" id="UP000765509">
    <property type="component" value="Unassembled WGS sequence"/>
</dbReference>
<organism evidence="1 2">
    <name type="scientific">Austropuccinia psidii MF-1</name>
    <dbReference type="NCBI Taxonomy" id="1389203"/>
    <lineage>
        <taxon>Eukaryota</taxon>
        <taxon>Fungi</taxon>
        <taxon>Dikarya</taxon>
        <taxon>Basidiomycota</taxon>
        <taxon>Pucciniomycotina</taxon>
        <taxon>Pucciniomycetes</taxon>
        <taxon>Pucciniales</taxon>
        <taxon>Sphaerophragmiaceae</taxon>
        <taxon>Austropuccinia</taxon>
    </lineage>
</organism>
<protein>
    <recommendedName>
        <fullName evidence="3">Copia protein</fullName>
    </recommendedName>
</protein>
<sequence>MLWLGGNSLSLSIFCYADFANCEDTRKLVNGFMKKVGDSCITWKSRKQSTASISSCKAEYKDQYEGGKEAIWTGILLKNLGVNIAYPLEICADNQGEIALAGNSQITNQNKHFDTIFHWTQEQIKKNKLRLSYIPSPEMPSDGLTKALAKPAHLIFVTNLGLVNPKSEGEY</sequence>
<dbReference type="CDD" id="cd09272">
    <property type="entry name" value="RNase_HI_RT_Ty1"/>
    <property type="match status" value="1"/>
</dbReference>
<dbReference type="PANTHER" id="PTHR11439">
    <property type="entry name" value="GAG-POL-RELATED RETROTRANSPOSON"/>
    <property type="match status" value="1"/>
</dbReference>
<dbReference type="PANTHER" id="PTHR11439:SF463">
    <property type="entry name" value="REVERSE TRANSCRIPTASE TY1_COPIA-TYPE DOMAIN-CONTAINING PROTEIN"/>
    <property type="match status" value="1"/>
</dbReference>
<keyword evidence="2" id="KW-1185">Reference proteome</keyword>
<proteinExistence type="predicted"/>